<feature type="compositionally biased region" description="Basic residues" evidence="1">
    <location>
        <begin position="51"/>
        <end position="67"/>
    </location>
</feature>
<keyword evidence="2" id="KW-0472">Membrane</keyword>
<evidence type="ECO:0000256" key="2">
    <source>
        <dbReference type="SAM" id="Phobius"/>
    </source>
</evidence>
<evidence type="ECO:0000256" key="1">
    <source>
        <dbReference type="SAM" id="MobiDB-lite"/>
    </source>
</evidence>
<dbReference type="Proteomes" id="UP000199245">
    <property type="component" value="Unassembled WGS sequence"/>
</dbReference>
<sequence length="67" mass="7210">MVASFSPENTFSAMILAQASIIWSAGVVSVVQSGPSWERAWAKQGADQSKAARRVGIRSRRRIGHPG</sequence>
<name>A0A1G7KKE7_9BRAD</name>
<dbReference type="EMBL" id="FMZW01000053">
    <property type="protein sequence ID" value="SDF37625.1"/>
    <property type="molecule type" value="Genomic_DNA"/>
</dbReference>
<accession>A0A1G7KKE7</accession>
<evidence type="ECO:0000313" key="3">
    <source>
        <dbReference type="EMBL" id="SDF37625.1"/>
    </source>
</evidence>
<protein>
    <submittedName>
        <fullName evidence="3">Uncharacterized protein</fullName>
    </submittedName>
</protein>
<evidence type="ECO:0000313" key="4">
    <source>
        <dbReference type="Proteomes" id="UP000199245"/>
    </source>
</evidence>
<proteinExistence type="predicted"/>
<feature type="transmembrane region" description="Helical" evidence="2">
    <location>
        <begin position="12"/>
        <end position="31"/>
    </location>
</feature>
<organism evidence="3 4">
    <name type="scientific">Bradyrhizobium brasilense</name>
    <dbReference type="NCBI Taxonomy" id="1419277"/>
    <lineage>
        <taxon>Bacteria</taxon>
        <taxon>Pseudomonadati</taxon>
        <taxon>Pseudomonadota</taxon>
        <taxon>Alphaproteobacteria</taxon>
        <taxon>Hyphomicrobiales</taxon>
        <taxon>Nitrobacteraceae</taxon>
        <taxon>Bradyrhizobium</taxon>
    </lineage>
</organism>
<dbReference type="AlphaFoldDB" id="A0A1G7KKE7"/>
<reference evidence="3 4" key="1">
    <citation type="submission" date="2016-10" db="EMBL/GenBank/DDBJ databases">
        <authorList>
            <person name="de Groot N.N."/>
        </authorList>
    </citation>
    <scope>NUCLEOTIDE SEQUENCE [LARGE SCALE GENOMIC DNA]</scope>
    <source>
        <strain evidence="3 4">R5</strain>
    </source>
</reference>
<feature type="region of interest" description="Disordered" evidence="1">
    <location>
        <begin position="42"/>
        <end position="67"/>
    </location>
</feature>
<gene>
    <name evidence="3" type="ORF">SAMN05216337_105318</name>
</gene>
<keyword evidence="2" id="KW-0812">Transmembrane</keyword>
<keyword evidence="2" id="KW-1133">Transmembrane helix</keyword>